<reference evidence="2 3" key="1">
    <citation type="journal article" date="2018" name="BMC Genomics">
        <title>Genomic comparison of Trypanosoma conorhini and Trypanosoma rangeli to Trypanosoma cruzi strains of high and low virulence.</title>
        <authorList>
            <person name="Bradwell K.R."/>
            <person name="Koparde V.N."/>
            <person name="Matveyev A.V."/>
            <person name="Serrano M.G."/>
            <person name="Alves J.M."/>
            <person name="Parikh H."/>
            <person name="Huang B."/>
            <person name="Lee V."/>
            <person name="Espinosa-Alvarez O."/>
            <person name="Ortiz P.A."/>
            <person name="Costa-Martins A.G."/>
            <person name="Teixeira M.M."/>
            <person name="Buck G.A."/>
        </authorList>
    </citation>
    <scope>NUCLEOTIDE SEQUENCE [LARGE SCALE GENOMIC DNA]</scope>
    <source>
        <strain evidence="2 3">AM80</strain>
    </source>
</reference>
<keyword evidence="3" id="KW-1185">Reference proteome</keyword>
<organism evidence="2 3">
    <name type="scientific">Trypanosoma rangeli</name>
    <dbReference type="NCBI Taxonomy" id="5698"/>
    <lineage>
        <taxon>Eukaryota</taxon>
        <taxon>Discoba</taxon>
        <taxon>Euglenozoa</taxon>
        <taxon>Kinetoplastea</taxon>
        <taxon>Metakinetoplastina</taxon>
        <taxon>Trypanosomatida</taxon>
        <taxon>Trypanosomatidae</taxon>
        <taxon>Trypanosoma</taxon>
        <taxon>Herpetosoma</taxon>
    </lineage>
</organism>
<gene>
    <name evidence="2" type="ORF">TraAM80_06904</name>
</gene>
<dbReference type="EMBL" id="MKGL01000262">
    <property type="protein sequence ID" value="RNF01720.1"/>
    <property type="molecule type" value="Genomic_DNA"/>
</dbReference>
<accession>A0A3R7K4W1</accession>
<sequence length="810" mass="90111">MPLFNIVAKKLKASEYVVQKVEEGKALRTVLPHISRKLGIPSMKNYVAFMCDEKRQPVGLLDMDVPLEEQGVRPLSFIYVSPIDATPKRPDGRELPLASELKQIRQQEEEEEDVPPSPPPPLEEKEETLVKLHAEEEEAAKRPVVRIHDVAAGESVNQSLYKAPNNGHCRVDSTHSTGVEHRVQINPVPDVAGVVEPEDSSIDVECPAPDVMALQLAALAKEGSVHYTVLLRLANLVLSKRPSNPQVFLWSHLQGKSGGPETGLQLQKKENYRRALSATPTFAPVGDTAEERLVSVSPAGPARTAMRSWAKRLLESKPDNPVVFMWSKLEAKMERDALGMSVSRISNSGVTEDSTKLLLLRGVPRNSPSYVVMRNLVDRILDKKPEQPEIWMLYNFVARFRTSASASGNSPPASFQRADEVPTEDDNCSSNREDAFPAMGASMPRAFSMLPNQWVDSVMPHSIQNIVTQPQTREISTQTSSTFQPNEVADAARVAIVPRAKSVSPAPAGGFLCDRSPRELLQPPPCDPQLFSCRHCGCDAGGSDREHRQVSPFCHGEYGLLCDPLQRAVGTLPQQGYSTRNLVLPSQPREGNPSGCGGNNGKRADGDRARQGEALPIPPWEKIPLQPESPSFLFLSGESSELQYEVRRREMERAETLYEYNWLLQREAIRKEQLQKELELLRYERGIRERMMRHSPNAHVAVTARTPATSQDGTERCLYGFRRRGSPEPPSELDVIRKRLELLDMEEARFRHLSRTPNRLAVPTRRDAVSDAVLRATHDSPALLHYSDRVGISPHFNPVVQTIAGDGDLS</sequence>
<feature type="compositionally biased region" description="Low complexity" evidence="1">
    <location>
        <begin position="405"/>
        <end position="414"/>
    </location>
</feature>
<comment type="caution">
    <text evidence="2">The sequence shown here is derived from an EMBL/GenBank/DDBJ whole genome shotgun (WGS) entry which is preliminary data.</text>
</comment>
<evidence type="ECO:0000256" key="1">
    <source>
        <dbReference type="SAM" id="MobiDB-lite"/>
    </source>
</evidence>
<protein>
    <submittedName>
        <fullName evidence="2">Uncharacterized protein</fullName>
    </submittedName>
</protein>
<dbReference type="OMA" id="DMEEARF"/>
<evidence type="ECO:0000313" key="2">
    <source>
        <dbReference type="EMBL" id="RNF01720.1"/>
    </source>
</evidence>
<dbReference type="OrthoDB" id="249649at2759"/>
<dbReference type="RefSeq" id="XP_029236501.1">
    <property type="nucleotide sequence ID" value="XM_029383726.1"/>
</dbReference>
<name>A0A3R7K4W1_TRYRA</name>
<dbReference type="GeneID" id="40330837"/>
<feature type="region of interest" description="Disordered" evidence="1">
    <location>
        <begin position="405"/>
        <end position="430"/>
    </location>
</feature>
<feature type="region of interest" description="Disordered" evidence="1">
    <location>
        <begin position="104"/>
        <end position="127"/>
    </location>
</feature>
<proteinExistence type="predicted"/>
<feature type="compositionally biased region" description="Basic and acidic residues" evidence="1">
    <location>
        <begin position="602"/>
        <end position="611"/>
    </location>
</feature>
<feature type="region of interest" description="Disordered" evidence="1">
    <location>
        <begin position="582"/>
        <end position="612"/>
    </location>
</feature>
<evidence type="ECO:0000313" key="3">
    <source>
        <dbReference type="Proteomes" id="UP000283634"/>
    </source>
</evidence>
<dbReference type="AlphaFoldDB" id="A0A3R7K4W1"/>
<dbReference type="Proteomes" id="UP000283634">
    <property type="component" value="Unassembled WGS sequence"/>
</dbReference>